<dbReference type="PROSITE" id="PS51481">
    <property type="entry name" value="DHAK"/>
    <property type="match status" value="1"/>
</dbReference>
<reference evidence="3 4" key="1">
    <citation type="submission" date="2020-07" db="EMBL/GenBank/DDBJ databases">
        <title>Complete genome sequences of Streptococcus suis pig pathogenic strain 10, 13-00283-02 and 16085/3b.</title>
        <authorList>
            <person name="Bunk B."/>
            <person name="Jakobczak B."/>
            <person name="Florian V."/>
            <person name="Dittmar D."/>
            <person name="Maeder U."/>
            <person name="Jarek M."/>
            <person name="Baums C.G."/>
            <person name="Haeussler S."/>
            <person name="Voelker U."/>
            <person name="Michalik S."/>
        </authorList>
    </citation>
    <scope>NUCLEOTIDE SEQUENCE [LARGE SCALE GENOMIC DNA]</scope>
    <source>
        <strain evidence="3 4">13-00283-02</strain>
    </source>
</reference>
<evidence type="ECO:0000256" key="1">
    <source>
        <dbReference type="NCBIfam" id="TIGR02362"/>
    </source>
</evidence>
<dbReference type="EMBL" id="CP058741">
    <property type="protein sequence ID" value="QOE27679.1"/>
    <property type="molecule type" value="Genomic_DNA"/>
</dbReference>
<feature type="domain" description="DhaK" evidence="2">
    <location>
        <begin position="7"/>
        <end position="329"/>
    </location>
</feature>
<dbReference type="AlphaFoldDB" id="A0AB37G4E5"/>
<accession>A0AB37G4E5</accession>
<name>A0AB37G4E5_STRSU</name>
<dbReference type="Proteomes" id="UP000516797">
    <property type="component" value="Chromosome"/>
</dbReference>
<dbReference type="RefSeq" id="WP_014637185.1">
    <property type="nucleotide sequence ID" value="NZ_CECV01000026.1"/>
</dbReference>
<dbReference type="GO" id="GO:0004371">
    <property type="term" value="F:glycerone kinase activity"/>
    <property type="evidence" value="ECO:0007669"/>
    <property type="project" value="UniProtKB-UniRule"/>
</dbReference>
<dbReference type="Gene3D" id="3.40.50.10440">
    <property type="entry name" value="Dihydroxyacetone kinase, domain 1"/>
    <property type="match status" value="1"/>
</dbReference>
<dbReference type="GO" id="GO:0005829">
    <property type="term" value="C:cytosol"/>
    <property type="evidence" value="ECO:0007669"/>
    <property type="project" value="TreeGrafter"/>
</dbReference>
<sequence length="344" mass="38178">MVFIRNRQATIIEDYLDGFCRTNPKVKKVKGLPIVLQKVQDDHLVPIISGGGSGHEPAHIGFVGKGMLTAAVYGEIFTPPTAEEVLAAIRAVDKGKGVFLIVKNFEADLVSFRKAIELARQEGIAVKYIVSHDDISVDTKNNFRMRHRGLAGTILLHKILGAAALTGYSLDELEQLGLSLATEIATIGFATKSAYLPNAALPLFDLEEGQISYGIGIHGEEGYRTVRFESSEQLANEIVNKLKLKFRWKEGEDYILLVNNLGSMSEVEQGIFLNDICQFLELEGLQLSYIKTGKFMTSLDMGGISVTLCRVKDRKWLDFLEAPTEAAAWWATNFYRNQISQEMT</sequence>
<dbReference type="NCBIfam" id="TIGR02362">
    <property type="entry name" value="dhaK1b"/>
    <property type="match status" value="1"/>
</dbReference>
<dbReference type="PANTHER" id="PTHR28629:SF4">
    <property type="entry name" value="TRIOKINASE_FMN CYCLASE"/>
    <property type="match status" value="1"/>
</dbReference>
<gene>
    <name evidence="3" type="primary">dhaQ</name>
    <name evidence="3" type="ORF">SSU1300283_00350</name>
</gene>
<evidence type="ECO:0000313" key="3">
    <source>
        <dbReference type="EMBL" id="QOE27679.1"/>
    </source>
</evidence>
<proteinExistence type="predicted"/>
<dbReference type="Pfam" id="PF02733">
    <property type="entry name" value="Dak1"/>
    <property type="match status" value="1"/>
</dbReference>
<evidence type="ECO:0000313" key="4">
    <source>
        <dbReference type="Proteomes" id="UP000516797"/>
    </source>
</evidence>
<dbReference type="InterPro" id="IPR050861">
    <property type="entry name" value="Dihydroxyacetone_Kinase"/>
</dbReference>
<dbReference type="Gene3D" id="3.30.1180.20">
    <property type="entry name" value="Dihydroxyacetone kinase, domain 2"/>
    <property type="match status" value="1"/>
</dbReference>
<dbReference type="InterPro" id="IPR004006">
    <property type="entry name" value="DhaK_dom"/>
</dbReference>
<dbReference type="FunFam" id="3.40.50.10440:FF:000001">
    <property type="entry name" value="Dihydroxyacetone kinase, DhaK subunit"/>
    <property type="match status" value="1"/>
</dbReference>
<protein>
    <recommendedName>
        <fullName evidence="1">DhaKLM operon coactivator DhaQ</fullName>
    </recommendedName>
</protein>
<dbReference type="GO" id="GO:0019563">
    <property type="term" value="P:glycerol catabolic process"/>
    <property type="evidence" value="ECO:0007669"/>
    <property type="project" value="TreeGrafter"/>
</dbReference>
<evidence type="ECO:0000259" key="2">
    <source>
        <dbReference type="PROSITE" id="PS51481"/>
    </source>
</evidence>
<dbReference type="InterPro" id="IPR012735">
    <property type="entry name" value="DhaK_1b"/>
</dbReference>
<dbReference type="SUPFAM" id="SSF82549">
    <property type="entry name" value="DAK1/DegV-like"/>
    <property type="match status" value="1"/>
</dbReference>
<organism evidence="3 4">
    <name type="scientific">Streptococcus suis</name>
    <dbReference type="NCBI Taxonomy" id="1307"/>
    <lineage>
        <taxon>Bacteria</taxon>
        <taxon>Bacillati</taxon>
        <taxon>Bacillota</taxon>
        <taxon>Bacilli</taxon>
        <taxon>Lactobacillales</taxon>
        <taxon>Streptococcaceae</taxon>
        <taxon>Streptococcus</taxon>
    </lineage>
</organism>
<dbReference type="PANTHER" id="PTHR28629">
    <property type="entry name" value="TRIOKINASE/FMN CYCLASE"/>
    <property type="match status" value="1"/>
</dbReference>